<gene>
    <name evidence="4" type="ORF">SEMRO_529_G160930.1</name>
</gene>
<dbReference type="SUPFAM" id="SSF54518">
    <property type="entry name" value="Tubby C-terminal domain-like"/>
    <property type="match status" value="1"/>
</dbReference>
<dbReference type="EMBL" id="CAICTM010000528">
    <property type="protein sequence ID" value="CAB9512308.1"/>
    <property type="molecule type" value="Genomic_DNA"/>
</dbReference>
<evidence type="ECO:0000256" key="1">
    <source>
        <dbReference type="ARBA" id="ARBA00007129"/>
    </source>
</evidence>
<feature type="compositionally biased region" description="Polar residues" evidence="2">
    <location>
        <begin position="149"/>
        <end position="173"/>
    </location>
</feature>
<dbReference type="Gene3D" id="3.20.90.10">
    <property type="entry name" value="Tubby Protein, Chain A"/>
    <property type="match status" value="1"/>
</dbReference>
<dbReference type="OrthoDB" id="8775810at2759"/>
<keyword evidence="5" id="KW-1185">Reference proteome</keyword>
<comment type="similarity">
    <text evidence="1">Belongs to the TUB family.</text>
</comment>
<sequence>MMHMPATEIPTDPNCFNDITGLVHCFARRESGNRNKKIVFYLEGEEKTPPRPILIAQKQKDGKFYIFAVSTEEDPHLNRTMKKEKCHYIGKIRRTRIKKSKLVVSSLFVGTKEHKEQVAATVYDSSTLRSQVVNGFPDRLVYSIVKTPEQSSSMENPQVAGQQEQAASTSSQYPPMASCPRIDDVIRYHSGGISEIGELYDGLQVFRNRHRAESKHQGPFLIRFRGRGARSSQRNIQIVHPSTGELVFQMARWNEDEFTVDFKGPYTPCQAFAIALAQLES</sequence>
<feature type="region of interest" description="Disordered" evidence="2">
    <location>
        <begin position="149"/>
        <end position="175"/>
    </location>
</feature>
<protein>
    <submittedName>
        <fullName evidence="4">Tubby protein homolog 1</fullName>
    </submittedName>
</protein>
<dbReference type="Proteomes" id="UP001153069">
    <property type="component" value="Unassembled WGS sequence"/>
</dbReference>
<evidence type="ECO:0000256" key="2">
    <source>
        <dbReference type="SAM" id="MobiDB-lite"/>
    </source>
</evidence>
<accession>A0A9N8HJ10</accession>
<name>A0A9N8HJ10_9STRA</name>
<evidence type="ECO:0000259" key="3">
    <source>
        <dbReference type="Pfam" id="PF01167"/>
    </source>
</evidence>
<comment type="caution">
    <text evidence="4">The sequence shown here is derived from an EMBL/GenBank/DDBJ whole genome shotgun (WGS) entry which is preliminary data.</text>
</comment>
<dbReference type="Pfam" id="PF01167">
    <property type="entry name" value="Tub"/>
    <property type="match status" value="1"/>
</dbReference>
<organism evidence="4 5">
    <name type="scientific">Seminavis robusta</name>
    <dbReference type="NCBI Taxonomy" id="568900"/>
    <lineage>
        <taxon>Eukaryota</taxon>
        <taxon>Sar</taxon>
        <taxon>Stramenopiles</taxon>
        <taxon>Ochrophyta</taxon>
        <taxon>Bacillariophyta</taxon>
        <taxon>Bacillariophyceae</taxon>
        <taxon>Bacillariophycidae</taxon>
        <taxon>Naviculales</taxon>
        <taxon>Naviculaceae</taxon>
        <taxon>Seminavis</taxon>
    </lineage>
</organism>
<dbReference type="PRINTS" id="PR01573">
    <property type="entry name" value="SUPERTUBBY"/>
</dbReference>
<dbReference type="InterPro" id="IPR000007">
    <property type="entry name" value="Tubby_C"/>
</dbReference>
<reference evidence="4" key="1">
    <citation type="submission" date="2020-06" db="EMBL/GenBank/DDBJ databases">
        <authorList>
            <consortium name="Plant Systems Biology data submission"/>
        </authorList>
    </citation>
    <scope>NUCLEOTIDE SEQUENCE</scope>
    <source>
        <strain evidence="4">D6</strain>
    </source>
</reference>
<feature type="domain" description="Tubby C-terminal" evidence="3">
    <location>
        <begin position="21"/>
        <end position="280"/>
    </location>
</feature>
<evidence type="ECO:0000313" key="4">
    <source>
        <dbReference type="EMBL" id="CAB9512308.1"/>
    </source>
</evidence>
<dbReference type="PANTHER" id="PTHR16517">
    <property type="entry name" value="TUBBY-RELATED"/>
    <property type="match status" value="1"/>
</dbReference>
<evidence type="ECO:0000313" key="5">
    <source>
        <dbReference type="Proteomes" id="UP001153069"/>
    </source>
</evidence>
<proteinExistence type="inferred from homology"/>
<dbReference type="AlphaFoldDB" id="A0A9N8HJ10"/>
<dbReference type="InterPro" id="IPR025659">
    <property type="entry name" value="Tubby-like_C"/>
</dbReference>